<dbReference type="SMART" id="SM00980">
    <property type="entry name" value="THAP"/>
    <property type="match status" value="1"/>
</dbReference>
<dbReference type="InterPro" id="IPR006612">
    <property type="entry name" value="THAP_Znf"/>
</dbReference>
<evidence type="ECO:0000256" key="2">
    <source>
        <dbReference type="ARBA" id="ARBA00022771"/>
    </source>
</evidence>
<dbReference type="GO" id="GO:0003677">
    <property type="term" value="F:DNA binding"/>
    <property type="evidence" value="ECO:0007669"/>
    <property type="project" value="UniProtKB-UniRule"/>
</dbReference>
<keyword evidence="1" id="KW-0479">Metal-binding</keyword>
<sequence>MVYCVALGCINRDTDHKPGITFHRFPKDEEKRKAWAEAIQRQDLVPDDWSTVCSIHFLDEFLDRNLASDEPVTLKENAIPSLLYHQQFPTEQCLPTTKRVYSSLSSERVPNSFFVYVQLDAVNMITGRDQNVARLNGGSVKTKKLSKRNVDTAAMVGPEAELVGRICDSRRGNKRLRRSVSYTLESKGKRSFNGWYGRVRKQLACRVSKEARLESGSSVSLHVHLWPNLKQELPFSCNVFTVALPTLPDSATATGVMPTWKLLHSISALRLI</sequence>
<dbReference type="GO" id="GO:0008270">
    <property type="term" value="F:zinc ion binding"/>
    <property type="evidence" value="ECO:0007669"/>
    <property type="project" value="UniProtKB-KW"/>
</dbReference>
<proteinExistence type="predicted"/>
<dbReference type="Gene3D" id="6.20.210.20">
    <property type="entry name" value="THAP domain"/>
    <property type="match status" value="1"/>
</dbReference>
<evidence type="ECO:0000256" key="4">
    <source>
        <dbReference type="ARBA" id="ARBA00023125"/>
    </source>
</evidence>
<organism evidence="7 8">
    <name type="scientific">Ranatra chinensis</name>
    <dbReference type="NCBI Taxonomy" id="642074"/>
    <lineage>
        <taxon>Eukaryota</taxon>
        <taxon>Metazoa</taxon>
        <taxon>Ecdysozoa</taxon>
        <taxon>Arthropoda</taxon>
        <taxon>Hexapoda</taxon>
        <taxon>Insecta</taxon>
        <taxon>Pterygota</taxon>
        <taxon>Neoptera</taxon>
        <taxon>Paraneoptera</taxon>
        <taxon>Hemiptera</taxon>
        <taxon>Heteroptera</taxon>
        <taxon>Panheteroptera</taxon>
        <taxon>Nepomorpha</taxon>
        <taxon>Nepidae</taxon>
        <taxon>Ranatrinae</taxon>
        <taxon>Ranatra</taxon>
    </lineage>
</organism>
<evidence type="ECO:0000313" key="8">
    <source>
        <dbReference type="Proteomes" id="UP001558652"/>
    </source>
</evidence>
<dbReference type="Pfam" id="PF05485">
    <property type="entry name" value="THAP"/>
    <property type="match status" value="1"/>
</dbReference>
<keyword evidence="4 5" id="KW-0238">DNA-binding</keyword>
<reference evidence="7 8" key="1">
    <citation type="submission" date="2024-07" db="EMBL/GenBank/DDBJ databases">
        <title>Chromosome-level genome assembly of the water stick insect Ranatra chinensis (Heteroptera: Nepidae).</title>
        <authorList>
            <person name="Liu X."/>
        </authorList>
    </citation>
    <scope>NUCLEOTIDE SEQUENCE [LARGE SCALE GENOMIC DNA]</scope>
    <source>
        <strain evidence="7">Cailab_2021Rc</strain>
        <tissue evidence="7">Muscle</tissue>
    </source>
</reference>
<dbReference type="SMART" id="SM00692">
    <property type="entry name" value="DM3"/>
    <property type="match status" value="1"/>
</dbReference>
<dbReference type="PANTHER" id="PTHR46600:SF11">
    <property type="entry name" value="THAP DOMAIN-CONTAINING PROTEIN 10"/>
    <property type="match status" value="1"/>
</dbReference>
<protein>
    <recommendedName>
        <fullName evidence="6">THAP-type domain-containing protein</fullName>
    </recommendedName>
</protein>
<dbReference type="InterPro" id="IPR038441">
    <property type="entry name" value="THAP_Znf_sf"/>
</dbReference>
<evidence type="ECO:0000256" key="1">
    <source>
        <dbReference type="ARBA" id="ARBA00022723"/>
    </source>
</evidence>
<comment type="caution">
    <text evidence="7">The sequence shown here is derived from an EMBL/GenBank/DDBJ whole genome shotgun (WGS) entry which is preliminary data.</text>
</comment>
<accession>A0ABD0ZC55</accession>
<evidence type="ECO:0000256" key="5">
    <source>
        <dbReference type="PROSITE-ProRule" id="PRU00309"/>
    </source>
</evidence>
<keyword evidence="8" id="KW-1185">Reference proteome</keyword>
<evidence type="ECO:0000313" key="7">
    <source>
        <dbReference type="EMBL" id="KAL1137654.1"/>
    </source>
</evidence>
<dbReference type="PROSITE" id="PS50950">
    <property type="entry name" value="ZF_THAP"/>
    <property type="match status" value="1"/>
</dbReference>
<dbReference type="EMBL" id="JBFDAA010000004">
    <property type="protein sequence ID" value="KAL1137654.1"/>
    <property type="molecule type" value="Genomic_DNA"/>
</dbReference>
<keyword evidence="2 5" id="KW-0863">Zinc-finger</keyword>
<keyword evidence="3" id="KW-0862">Zinc</keyword>
<evidence type="ECO:0000259" key="6">
    <source>
        <dbReference type="PROSITE" id="PS50950"/>
    </source>
</evidence>
<dbReference type="AlphaFoldDB" id="A0ABD0ZC55"/>
<dbReference type="PANTHER" id="PTHR46600">
    <property type="entry name" value="THAP DOMAIN-CONTAINING"/>
    <property type="match status" value="1"/>
</dbReference>
<feature type="domain" description="THAP-type" evidence="6">
    <location>
        <begin position="1"/>
        <end position="83"/>
    </location>
</feature>
<name>A0ABD0ZC55_9HEMI</name>
<dbReference type="SUPFAM" id="SSF57716">
    <property type="entry name" value="Glucocorticoid receptor-like (DNA-binding domain)"/>
    <property type="match status" value="1"/>
</dbReference>
<evidence type="ECO:0000256" key="3">
    <source>
        <dbReference type="ARBA" id="ARBA00022833"/>
    </source>
</evidence>
<dbReference type="InterPro" id="IPR026516">
    <property type="entry name" value="THAP1/10"/>
</dbReference>
<dbReference type="Proteomes" id="UP001558652">
    <property type="component" value="Unassembled WGS sequence"/>
</dbReference>
<gene>
    <name evidence="7" type="ORF">AAG570_009350</name>
</gene>